<accession>A0A2Z4Y6L8</accession>
<evidence type="ECO:0000256" key="7">
    <source>
        <dbReference type="SAM" id="Phobius"/>
    </source>
</evidence>
<dbReference type="EMBL" id="CP030759">
    <property type="protein sequence ID" value="AXA36844.1"/>
    <property type="molecule type" value="Genomic_DNA"/>
</dbReference>
<keyword evidence="5 7" id="KW-1133">Transmembrane helix</keyword>
<feature type="transmembrane region" description="Helical" evidence="7">
    <location>
        <begin position="610"/>
        <end position="632"/>
    </location>
</feature>
<gene>
    <name evidence="8" type="ORF">BRCON_2067</name>
</gene>
<evidence type="ECO:0000256" key="3">
    <source>
        <dbReference type="ARBA" id="ARBA00022448"/>
    </source>
</evidence>
<feature type="transmembrane region" description="Helical" evidence="7">
    <location>
        <begin position="104"/>
        <end position="122"/>
    </location>
</feature>
<feature type="transmembrane region" description="Helical" evidence="7">
    <location>
        <begin position="519"/>
        <end position="540"/>
    </location>
</feature>
<dbReference type="GO" id="GO:0016020">
    <property type="term" value="C:membrane"/>
    <property type="evidence" value="ECO:0007669"/>
    <property type="project" value="UniProtKB-SubCell"/>
</dbReference>
<feature type="transmembrane region" description="Helical" evidence="7">
    <location>
        <begin position="298"/>
        <end position="320"/>
    </location>
</feature>
<evidence type="ECO:0000256" key="4">
    <source>
        <dbReference type="ARBA" id="ARBA00022692"/>
    </source>
</evidence>
<dbReference type="InterPro" id="IPR039309">
    <property type="entry name" value="BT1"/>
</dbReference>
<dbReference type="KEGG" id="schv:BRCON_2067"/>
<dbReference type="PANTHER" id="PTHR12778">
    <property type="entry name" value="SOLUTE CARRIER FAMILY 33 ACETYL-COA TRANSPORTER -RELATED"/>
    <property type="match status" value="1"/>
</dbReference>
<dbReference type="Pfam" id="PF03092">
    <property type="entry name" value="BT1"/>
    <property type="match status" value="1"/>
</dbReference>
<dbReference type="InterPro" id="IPR036259">
    <property type="entry name" value="MFS_trans_sf"/>
</dbReference>
<feature type="transmembrane region" description="Helical" evidence="7">
    <location>
        <begin position="45"/>
        <end position="67"/>
    </location>
</feature>
<dbReference type="AlphaFoldDB" id="A0A2Z4Y6L8"/>
<dbReference type="SUPFAM" id="SSF103473">
    <property type="entry name" value="MFS general substrate transporter"/>
    <property type="match status" value="2"/>
</dbReference>
<keyword evidence="3" id="KW-0813">Transport</keyword>
<name>A0A2Z4Y6L8_SUMC1</name>
<organism evidence="8 9">
    <name type="scientific">Sumerlaea chitinivorans</name>
    <dbReference type="NCBI Taxonomy" id="2250252"/>
    <lineage>
        <taxon>Bacteria</taxon>
        <taxon>Candidatus Sumerlaeota</taxon>
        <taxon>Candidatus Sumerlaeia</taxon>
        <taxon>Candidatus Sumerlaeales</taxon>
        <taxon>Candidatus Sumerlaeaceae</taxon>
        <taxon>Candidatus Sumerlaea</taxon>
    </lineage>
</organism>
<feature type="transmembrane region" description="Helical" evidence="7">
    <location>
        <begin position="392"/>
        <end position="413"/>
    </location>
</feature>
<dbReference type="PANTHER" id="PTHR12778:SF10">
    <property type="entry name" value="MAJOR FACILITATOR SUPERFAMILY DOMAIN-CONTAINING PROTEIN 3"/>
    <property type="match status" value="1"/>
</dbReference>
<feature type="transmembrane region" description="Helical" evidence="7">
    <location>
        <begin position="341"/>
        <end position="361"/>
    </location>
</feature>
<evidence type="ECO:0000313" key="9">
    <source>
        <dbReference type="Proteomes" id="UP000262583"/>
    </source>
</evidence>
<feature type="transmembrane region" description="Helical" evidence="7">
    <location>
        <begin position="546"/>
        <end position="571"/>
    </location>
</feature>
<evidence type="ECO:0000256" key="5">
    <source>
        <dbReference type="ARBA" id="ARBA00022989"/>
    </source>
</evidence>
<reference evidence="8 9" key="1">
    <citation type="submission" date="2018-05" db="EMBL/GenBank/DDBJ databases">
        <title>A metagenomic window into the 2 km-deep terrestrial subsurface aquifer revealed taxonomically and functionally diverse microbial community comprising novel uncultured bacterial lineages.</title>
        <authorList>
            <person name="Kadnikov V.V."/>
            <person name="Mardanov A.V."/>
            <person name="Beletsky A.V."/>
            <person name="Banks D."/>
            <person name="Pimenov N.V."/>
            <person name="Frank Y.A."/>
            <person name="Karnachuk O.V."/>
            <person name="Ravin N.V."/>
        </authorList>
    </citation>
    <scope>NUCLEOTIDE SEQUENCE [LARGE SCALE GENOMIC DNA]</scope>
    <source>
        <strain evidence="8">BY</strain>
    </source>
</reference>
<feature type="transmembrane region" description="Helical" evidence="7">
    <location>
        <begin position="489"/>
        <end position="512"/>
    </location>
</feature>
<dbReference type="Gene3D" id="1.20.1250.20">
    <property type="entry name" value="MFS general substrate transporter like domains"/>
    <property type="match status" value="2"/>
</dbReference>
<feature type="transmembrane region" description="Helical" evidence="7">
    <location>
        <begin position="450"/>
        <end position="469"/>
    </location>
</feature>
<dbReference type="InterPro" id="IPR004752">
    <property type="entry name" value="AmpG_permease/AT-1"/>
</dbReference>
<evidence type="ECO:0000256" key="1">
    <source>
        <dbReference type="ARBA" id="ARBA00004141"/>
    </source>
</evidence>
<proteinExistence type="inferred from homology"/>
<protein>
    <submittedName>
        <fullName evidence="8">AmpG permease</fullName>
    </submittedName>
</protein>
<keyword evidence="6 7" id="KW-0472">Membrane</keyword>
<dbReference type="Proteomes" id="UP000262583">
    <property type="component" value="Chromosome"/>
</dbReference>
<evidence type="ECO:0000313" key="8">
    <source>
        <dbReference type="EMBL" id="AXA36844.1"/>
    </source>
</evidence>
<feature type="transmembrane region" description="Helical" evidence="7">
    <location>
        <begin position="142"/>
        <end position="161"/>
    </location>
</feature>
<feature type="transmembrane region" description="Helical" evidence="7">
    <location>
        <begin position="583"/>
        <end position="604"/>
    </location>
</feature>
<comment type="subcellular location">
    <subcellularLocation>
        <location evidence="1">Membrane</location>
        <topology evidence="1">Multi-pass membrane protein</topology>
    </subcellularLocation>
</comment>
<comment type="similarity">
    <text evidence="2">Belongs to the major facilitator superfamily. Folate-biopterin transporter (TC 2.A.71) family.</text>
</comment>
<keyword evidence="4 7" id="KW-0812">Transmembrane</keyword>
<sequence length="645" mass="71423">MYPKRSGWWWVPSLYFAQGIPYVVVTMVTVTLYKRFGVSNSQIGWYTSLLGLPWVIKPLWGPLVDLYWTKRNWVLSTQFLMAVGLLLVSLVLPTPLWWKASLTVFALMAFASATHDIAADGFYMLGLDPHRQALFNGLRSTFWRLSMIIGTGVLVIIAGVLESHSGPKPVVFSVAAVPKDWKGEVPQVPAPRGGDFAVLKLPSEPVVAGTTSAVTLRLARPAESNTTVAANVSWEYTKWYSFFFPVGPEFSVRAEEADRIEFGPDSWDKEKSFVLKVDKNLKQPVVAHFRVSAGNIPWAWAICLGVVGGVYLLLALYHSLALPKSALDVRKTAERPFYRAAFWLFLAVGIPALLLVAPLLVKQMLGSQLPEWVPAAIRDLFPKKLGDAHKDLIAFLCLVGLALVVGIGFGLIAPLRRVFGAFFSACARNSGMPFDQVFVSFFQKKGILRMLAFLLFYRFADAMLVKMITPFMLDPAEKGGLGLSTTQIGFAYGTIGVFGLLLGGIVGSVYAATYGLQKVRLVMCLFMNVPIALFVLLSYYQPAFHIVLGSVFIEQFGYGFGFSFYMLYMLYMAGQGEHKTSHYALCTGFMALSYMIPGMISGIIQELLGHYFEFFLVVLVLSISSFVVAYIIPVDPEFGRKKKTA</sequence>
<evidence type="ECO:0000256" key="2">
    <source>
        <dbReference type="ARBA" id="ARBA00007015"/>
    </source>
</evidence>
<feature type="transmembrane region" description="Helical" evidence="7">
    <location>
        <begin position="7"/>
        <end position="33"/>
    </location>
</feature>
<evidence type="ECO:0000256" key="6">
    <source>
        <dbReference type="ARBA" id="ARBA00023136"/>
    </source>
</evidence>
<feature type="transmembrane region" description="Helical" evidence="7">
    <location>
        <begin position="79"/>
        <end position="98"/>
    </location>
</feature>